<evidence type="ECO:0000256" key="4">
    <source>
        <dbReference type="ARBA" id="ARBA00022448"/>
    </source>
</evidence>
<evidence type="ECO:0000259" key="18">
    <source>
        <dbReference type="Pfam" id="PF04548"/>
    </source>
</evidence>
<evidence type="ECO:0000256" key="5">
    <source>
        <dbReference type="ARBA" id="ARBA00022528"/>
    </source>
</evidence>
<evidence type="ECO:0000256" key="6">
    <source>
        <dbReference type="ARBA" id="ARBA00022640"/>
    </source>
</evidence>
<keyword evidence="15" id="KW-0342">GTP-binding</keyword>
<feature type="domain" description="AIG1-type G" evidence="18">
    <location>
        <begin position="15"/>
        <end position="107"/>
    </location>
</feature>
<keyword evidence="16" id="KW-0472">Membrane</keyword>
<keyword evidence="5" id="KW-0150">Chloroplast</keyword>
<evidence type="ECO:0000256" key="8">
    <source>
        <dbReference type="ARBA" id="ARBA00022723"/>
    </source>
</evidence>
<evidence type="ECO:0000313" key="19">
    <source>
        <dbReference type="EMBL" id="PIK50943.1"/>
    </source>
</evidence>
<keyword evidence="14" id="KW-1133">Transmembrane helix</keyword>
<proteinExistence type="inferred from homology"/>
<evidence type="ECO:0000256" key="16">
    <source>
        <dbReference type="ARBA" id="ARBA00023136"/>
    </source>
</evidence>
<dbReference type="InterPro" id="IPR027417">
    <property type="entry name" value="P-loop_NTPase"/>
</dbReference>
<dbReference type="PANTHER" id="PTHR10903">
    <property type="entry name" value="GTPASE, IMAP FAMILY MEMBER-RELATED"/>
    <property type="match status" value="1"/>
</dbReference>
<evidence type="ECO:0000256" key="13">
    <source>
        <dbReference type="ARBA" id="ARBA00022927"/>
    </source>
</evidence>
<dbReference type="InterPro" id="IPR045058">
    <property type="entry name" value="GIMA/IAN/Toc"/>
</dbReference>
<keyword evidence="20" id="KW-1185">Reference proteome</keyword>
<evidence type="ECO:0000313" key="20">
    <source>
        <dbReference type="Proteomes" id="UP000230750"/>
    </source>
</evidence>
<evidence type="ECO:0000256" key="15">
    <source>
        <dbReference type="ARBA" id="ARBA00023134"/>
    </source>
</evidence>
<gene>
    <name evidence="19" type="ORF">BSL78_12160</name>
</gene>
<dbReference type="Pfam" id="PF04548">
    <property type="entry name" value="AIG1"/>
    <property type="match status" value="1"/>
</dbReference>
<protein>
    <recommendedName>
        <fullName evidence="18">AIG1-type G domain-containing protein</fullName>
    </recommendedName>
</protein>
<dbReference type="AlphaFoldDB" id="A0A2G8KSF2"/>
<dbReference type="OrthoDB" id="5985928at2759"/>
<dbReference type="GO" id="GO:0016787">
    <property type="term" value="F:hydrolase activity"/>
    <property type="evidence" value="ECO:0007669"/>
    <property type="project" value="UniProtKB-KW"/>
</dbReference>
<evidence type="ECO:0000256" key="9">
    <source>
        <dbReference type="ARBA" id="ARBA00022741"/>
    </source>
</evidence>
<organism evidence="19 20">
    <name type="scientific">Stichopus japonicus</name>
    <name type="common">Sea cucumber</name>
    <dbReference type="NCBI Taxonomy" id="307972"/>
    <lineage>
        <taxon>Eukaryota</taxon>
        <taxon>Metazoa</taxon>
        <taxon>Echinodermata</taxon>
        <taxon>Eleutherozoa</taxon>
        <taxon>Echinozoa</taxon>
        <taxon>Holothuroidea</taxon>
        <taxon>Aspidochirotacea</taxon>
        <taxon>Aspidochirotida</taxon>
        <taxon>Stichopodidae</taxon>
        <taxon>Apostichopus</taxon>
    </lineage>
</organism>
<dbReference type="PANTHER" id="PTHR10903:SF135">
    <property type="entry name" value="TRANSLOCASE OF CHLOROPLAST 120, CHLOROPLASTIC-RELATED"/>
    <property type="match status" value="1"/>
</dbReference>
<keyword evidence="7" id="KW-0812">Transmembrane</keyword>
<dbReference type="SUPFAM" id="SSF52540">
    <property type="entry name" value="P-loop containing nucleoside triphosphate hydrolases"/>
    <property type="match status" value="1"/>
</dbReference>
<dbReference type="Proteomes" id="UP000230750">
    <property type="component" value="Unassembled WGS sequence"/>
</dbReference>
<evidence type="ECO:0000256" key="1">
    <source>
        <dbReference type="ARBA" id="ARBA00001946"/>
    </source>
</evidence>
<dbReference type="InterPro" id="IPR006703">
    <property type="entry name" value="G_AIG1"/>
</dbReference>
<reference evidence="19 20" key="1">
    <citation type="journal article" date="2017" name="PLoS Biol.">
        <title>The sea cucumber genome provides insights into morphological evolution and visceral regeneration.</title>
        <authorList>
            <person name="Zhang X."/>
            <person name="Sun L."/>
            <person name="Yuan J."/>
            <person name="Sun Y."/>
            <person name="Gao Y."/>
            <person name="Zhang L."/>
            <person name="Li S."/>
            <person name="Dai H."/>
            <person name="Hamel J.F."/>
            <person name="Liu C."/>
            <person name="Yu Y."/>
            <person name="Liu S."/>
            <person name="Lin W."/>
            <person name="Guo K."/>
            <person name="Jin S."/>
            <person name="Xu P."/>
            <person name="Storey K.B."/>
            <person name="Huan P."/>
            <person name="Zhang T."/>
            <person name="Zhou Y."/>
            <person name="Zhang J."/>
            <person name="Lin C."/>
            <person name="Li X."/>
            <person name="Xing L."/>
            <person name="Huo D."/>
            <person name="Sun M."/>
            <person name="Wang L."/>
            <person name="Mercier A."/>
            <person name="Li F."/>
            <person name="Yang H."/>
            <person name="Xiang J."/>
        </authorList>
    </citation>
    <scope>NUCLEOTIDE SEQUENCE [LARGE SCALE GENOMIC DNA]</scope>
    <source>
        <strain evidence="19">Shaxun</strain>
        <tissue evidence="19">Muscle</tissue>
    </source>
</reference>
<evidence type="ECO:0000256" key="14">
    <source>
        <dbReference type="ARBA" id="ARBA00022989"/>
    </source>
</evidence>
<evidence type="ECO:0000256" key="11">
    <source>
        <dbReference type="ARBA" id="ARBA00022805"/>
    </source>
</evidence>
<comment type="caution">
    <text evidence="19">The sequence shown here is derived from an EMBL/GenBank/DDBJ whole genome shotgun (WGS) entry which is preliminary data.</text>
</comment>
<keyword evidence="6" id="KW-0934">Plastid</keyword>
<keyword evidence="11" id="KW-1002">Plastid outer membrane</keyword>
<dbReference type="EMBL" id="MRZV01000397">
    <property type="protein sequence ID" value="PIK50943.1"/>
    <property type="molecule type" value="Genomic_DNA"/>
</dbReference>
<evidence type="ECO:0000256" key="17">
    <source>
        <dbReference type="ARBA" id="ARBA00024013"/>
    </source>
</evidence>
<evidence type="ECO:0000256" key="7">
    <source>
        <dbReference type="ARBA" id="ARBA00022692"/>
    </source>
</evidence>
<evidence type="ECO:0000256" key="3">
    <source>
        <dbReference type="ARBA" id="ARBA00008535"/>
    </source>
</evidence>
<dbReference type="Gene3D" id="3.40.50.300">
    <property type="entry name" value="P-loop containing nucleotide triphosphate hydrolases"/>
    <property type="match status" value="1"/>
</dbReference>
<sequence length="147" mass="16372">MKHDTVTVKDKEKVILLIGKVGQGKSSVGNYLSGRSYFKVSNSSNGQTQKIKSVPVMSENDETLTVYDTPGFLDAIHHSKVATSEIKSEWSTGVHAFVWVLRSDLHDDVDRVLNKLKVGLRPSCVILAFEMQSFERVNIFKASICNI</sequence>
<evidence type="ECO:0000256" key="12">
    <source>
        <dbReference type="ARBA" id="ARBA00022842"/>
    </source>
</evidence>
<comment type="subcellular location">
    <subcellularLocation>
        <location evidence="2">Membrane</location>
        <topology evidence="2">Single-pass membrane protein</topology>
    </subcellularLocation>
    <subcellularLocation>
        <location evidence="17">Plastid</location>
        <location evidence="17">Chloroplast outer membrane</location>
    </subcellularLocation>
</comment>
<comment type="similarity">
    <text evidence="3">Belongs to the TRAFAC class TrmE-Era-EngA-EngB-Septin-like GTPase superfamily. AIG1/Toc34/Toc159-like paraseptin GTPase family. IAN subfamily.</text>
</comment>
<evidence type="ECO:0000256" key="2">
    <source>
        <dbReference type="ARBA" id="ARBA00004167"/>
    </source>
</evidence>
<dbReference type="GO" id="GO:0005525">
    <property type="term" value="F:GTP binding"/>
    <property type="evidence" value="ECO:0007669"/>
    <property type="project" value="UniProtKB-KW"/>
</dbReference>
<name>A0A2G8KSF2_STIJA</name>
<evidence type="ECO:0000256" key="10">
    <source>
        <dbReference type="ARBA" id="ARBA00022801"/>
    </source>
</evidence>
<dbReference type="CDD" id="cd00882">
    <property type="entry name" value="Ras_like_GTPase"/>
    <property type="match status" value="1"/>
</dbReference>
<comment type="cofactor">
    <cofactor evidence="1">
        <name>Mg(2+)</name>
        <dbReference type="ChEBI" id="CHEBI:18420"/>
    </cofactor>
</comment>
<keyword evidence="12" id="KW-0460">Magnesium</keyword>
<dbReference type="GO" id="GO:0016020">
    <property type="term" value="C:membrane"/>
    <property type="evidence" value="ECO:0007669"/>
    <property type="project" value="UniProtKB-SubCell"/>
</dbReference>
<keyword evidence="13" id="KW-0653">Protein transport</keyword>
<keyword evidence="10" id="KW-0378">Hydrolase</keyword>
<keyword evidence="8" id="KW-0479">Metal-binding</keyword>
<dbReference type="GO" id="GO:0015031">
    <property type="term" value="P:protein transport"/>
    <property type="evidence" value="ECO:0007669"/>
    <property type="project" value="UniProtKB-KW"/>
</dbReference>
<accession>A0A2G8KSF2</accession>
<keyword evidence="4" id="KW-0813">Transport</keyword>
<keyword evidence="9" id="KW-0547">Nucleotide-binding</keyword>
<dbReference type="GO" id="GO:0046872">
    <property type="term" value="F:metal ion binding"/>
    <property type="evidence" value="ECO:0007669"/>
    <property type="project" value="UniProtKB-KW"/>
</dbReference>